<evidence type="ECO:0000313" key="2">
    <source>
        <dbReference type="Proteomes" id="UP001143674"/>
    </source>
</evidence>
<name>A0AAE3NMC8_RALSL</name>
<reference evidence="1" key="1">
    <citation type="submission" date="2021-09" db="EMBL/GenBank/DDBJ databases">
        <title>Genomic analysis of Ralstonia spp.</title>
        <authorList>
            <person name="Aburjaile F."/>
            <person name="Ariute J.C."/>
            <person name="Pais A.K.L."/>
            <person name="Albuquerque G.M.R."/>
            <person name="Silva A.M.F."/>
            <person name="Brenig B."/>
            <person name="Azevedo V."/>
            <person name="Matiuzzi M."/>
            <person name="Ramos R."/>
            <person name="Goes-Neto A."/>
            <person name="Soares S."/>
            <person name="Iseppon A.M.B."/>
            <person name="Souza E."/>
            <person name="Gama M."/>
        </authorList>
    </citation>
    <scope>NUCLEOTIDE SEQUENCE</scope>
    <source>
        <strain evidence="1">B4</strain>
    </source>
</reference>
<evidence type="ECO:0000313" key="1">
    <source>
        <dbReference type="EMBL" id="MDB0524890.1"/>
    </source>
</evidence>
<comment type="caution">
    <text evidence="1">The sequence shown here is derived from an EMBL/GenBank/DDBJ whole genome shotgun (WGS) entry which is preliminary data.</text>
</comment>
<accession>A0AAE3NMC8</accession>
<dbReference type="AlphaFoldDB" id="A0AAE3NMC8"/>
<organism evidence="1 2">
    <name type="scientific">Ralstonia solanacearum</name>
    <name type="common">Pseudomonas solanacearum</name>
    <dbReference type="NCBI Taxonomy" id="305"/>
    <lineage>
        <taxon>Bacteria</taxon>
        <taxon>Pseudomonadati</taxon>
        <taxon>Pseudomonadota</taxon>
        <taxon>Betaproteobacteria</taxon>
        <taxon>Burkholderiales</taxon>
        <taxon>Burkholderiaceae</taxon>
        <taxon>Ralstonia</taxon>
        <taxon>Ralstonia solanacearum species complex</taxon>
    </lineage>
</organism>
<dbReference type="EMBL" id="JAIVEX010000020">
    <property type="protein sequence ID" value="MDB0524890.1"/>
    <property type="molecule type" value="Genomic_DNA"/>
</dbReference>
<protein>
    <submittedName>
        <fullName evidence="1">Prevent-host-death protein</fullName>
    </submittedName>
</protein>
<dbReference type="Proteomes" id="UP001143674">
    <property type="component" value="Unassembled WGS sequence"/>
</dbReference>
<sequence length="88" mass="9588">MNPILPKSAGQAKAGAEKVVTDITPIAPLLTDALQLEQMRIHLLVLDEASKGLADVEAGRFTDARQTLQALKLRRRSQTSCAHDAQQR</sequence>
<proteinExistence type="predicted"/>
<gene>
    <name evidence="1" type="ORF">LBW55_25060</name>
</gene>
<dbReference type="RefSeq" id="WP_080895133.1">
    <property type="nucleotide sequence ID" value="NZ_CDLX01000001.1"/>
</dbReference>